<feature type="region of interest" description="Disordered" evidence="1">
    <location>
        <begin position="32"/>
        <end position="139"/>
    </location>
</feature>
<feature type="region of interest" description="Disordered" evidence="1">
    <location>
        <begin position="415"/>
        <end position="444"/>
    </location>
</feature>
<protein>
    <submittedName>
        <fullName evidence="2">Uncharacterized protein</fullName>
    </submittedName>
</protein>
<evidence type="ECO:0000256" key="1">
    <source>
        <dbReference type="SAM" id="MobiDB-lite"/>
    </source>
</evidence>
<dbReference type="EMBL" id="BNJQ01000030">
    <property type="protein sequence ID" value="GHP10636.1"/>
    <property type="molecule type" value="Genomic_DNA"/>
</dbReference>
<feature type="compositionally biased region" description="Polar residues" evidence="1">
    <location>
        <begin position="102"/>
        <end position="118"/>
    </location>
</feature>
<feature type="compositionally biased region" description="Low complexity" evidence="1">
    <location>
        <begin position="49"/>
        <end position="63"/>
    </location>
</feature>
<organism evidence="2 3">
    <name type="scientific">Pycnococcus provasolii</name>
    <dbReference type="NCBI Taxonomy" id="41880"/>
    <lineage>
        <taxon>Eukaryota</taxon>
        <taxon>Viridiplantae</taxon>
        <taxon>Chlorophyta</taxon>
        <taxon>Pseudoscourfieldiophyceae</taxon>
        <taxon>Pseudoscourfieldiales</taxon>
        <taxon>Pycnococcaceae</taxon>
        <taxon>Pycnococcus</taxon>
    </lineage>
</organism>
<dbReference type="AlphaFoldDB" id="A0A830HT19"/>
<feature type="compositionally biased region" description="Low complexity" evidence="1">
    <location>
        <begin position="33"/>
        <end position="42"/>
    </location>
</feature>
<dbReference type="Proteomes" id="UP000660262">
    <property type="component" value="Unassembled WGS sequence"/>
</dbReference>
<evidence type="ECO:0000313" key="2">
    <source>
        <dbReference type="EMBL" id="GHP10636.1"/>
    </source>
</evidence>
<reference evidence="2" key="1">
    <citation type="submission" date="2020-10" db="EMBL/GenBank/DDBJ databases">
        <title>Unveiling of a novel bifunctional photoreceptor, Dualchrome1, isolated from a cosmopolitan green alga.</title>
        <authorList>
            <person name="Suzuki S."/>
            <person name="Kawachi M."/>
        </authorList>
    </citation>
    <scope>NUCLEOTIDE SEQUENCE</scope>
    <source>
        <strain evidence="2">NIES 2893</strain>
    </source>
</reference>
<feature type="compositionally biased region" description="Basic and acidic residues" evidence="1">
    <location>
        <begin position="427"/>
        <end position="437"/>
    </location>
</feature>
<evidence type="ECO:0000313" key="3">
    <source>
        <dbReference type="Proteomes" id="UP000660262"/>
    </source>
</evidence>
<proteinExistence type="predicted"/>
<accession>A0A830HT19</accession>
<name>A0A830HT19_9CHLO</name>
<gene>
    <name evidence="2" type="ORF">PPROV_000936700</name>
</gene>
<feature type="region of interest" description="Disordered" evidence="1">
    <location>
        <begin position="1"/>
        <end position="20"/>
    </location>
</feature>
<feature type="compositionally biased region" description="Acidic residues" evidence="1">
    <location>
        <begin position="126"/>
        <end position="139"/>
    </location>
</feature>
<keyword evidence="3" id="KW-1185">Reference proteome</keyword>
<sequence>MAPYMLGLSSSSSSSGMRLSLRGHSWRRAAHCGAHGAPLAPRGGRRRVAASSSSSSGKSSSGDDATDVPSGVGSSKDEPGRNYVGDSSSDRPMFTDFDAPASPNQEASPSANTQSAKSEVQRREFFDDDDDSMYDDDDDDEYVRARRARRDEDGMLRMEFGEDDDEETGGVATLARAEPPVNPSQLTPADFNTATLSALVEKRTTAYLDNVDRTEYFGWYTGGVRGRHNRAMSSAGRQNWDKELHGTGFEFLFRIEDGGIVDDMTAHINPSSVLVVDVESESQLAHGDVDIRAGDMGGRTARDVGESRAYQAVEVATDYGGNLVKDIEGYTLTHKVFLLPVKEVEDDMQRRLRTFDWEAGILELDESGFVAGPWSVEGAGPDAHPSSVLRIIPDDSGEVEGRSWRFLLQRPRDMPSFDAVASDEPEPSSRDDSHDTSEVPSDLEDLITERAEALKELSDEFDVPEVDML</sequence>
<comment type="caution">
    <text evidence="2">The sequence shown here is derived from an EMBL/GenBank/DDBJ whole genome shotgun (WGS) entry which is preliminary data.</text>
</comment>